<dbReference type="SUPFAM" id="SSF46689">
    <property type="entry name" value="Homeodomain-like"/>
    <property type="match status" value="1"/>
</dbReference>
<organism evidence="5 6">
    <name type="scientific">Sellimonas catena</name>
    <dbReference type="NCBI Taxonomy" id="2994035"/>
    <lineage>
        <taxon>Bacteria</taxon>
        <taxon>Bacillati</taxon>
        <taxon>Bacillota</taxon>
        <taxon>Clostridia</taxon>
        <taxon>Lachnospirales</taxon>
        <taxon>Lachnospiraceae</taxon>
        <taxon>Sellimonas</taxon>
    </lineage>
</organism>
<dbReference type="PANTHER" id="PTHR43280:SF2">
    <property type="entry name" value="HTH-TYPE TRANSCRIPTIONAL REGULATOR EXSA"/>
    <property type="match status" value="1"/>
</dbReference>
<dbReference type="SUPFAM" id="SSF51182">
    <property type="entry name" value="RmlC-like cupins"/>
    <property type="match status" value="1"/>
</dbReference>
<evidence type="ECO:0000256" key="2">
    <source>
        <dbReference type="ARBA" id="ARBA00023125"/>
    </source>
</evidence>
<comment type="caution">
    <text evidence="5">The sequence shown here is derived from an EMBL/GenBank/DDBJ whole genome shotgun (WGS) entry which is preliminary data.</text>
</comment>
<dbReference type="InterPro" id="IPR014710">
    <property type="entry name" value="RmlC-like_jellyroll"/>
</dbReference>
<dbReference type="PROSITE" id="PS01124">
    <property type="entry name" value="HTH_ARAC_FAMILY_2"/>
    <property type="match status" value="1"/>
</dbReference>
<dbReference type="Pfam" id="PF02311">
    <property type="entry name" value="AraC_binding"/>
    <property type="match status" value="1"/>
</dbReference>
<dbReference type="SMART" id="SM00342">
    <property type="entry name" value="HTH_ARAC"/>
    <property type="match status" value="1"/>
</dbReference>
<keyword evidence="3" id="KW-0804">Transcription</keyword>
<evidence type="ECO:0000256" key="1">
    <source>
        <dbReference type="ARBA" id="ARBA00023015"/>
    </source>
</evidence>
<dbReference type="Pfam" id="PF12833">
    <property type="entry name" value="HTH_18"/>
    <property type="match status" value="1"/>
</dbReference>
<reference evidence="5 6" key="1">
    <citation type="journal article" date="2023" name="Int. J. Syst. Evol. Microbiol.">
        <title>Sellimonas catena sp. nov., isolated from human faeces.</title>
        <authorList>
            <person name="Hisatomi A."/>
            <person name="Ohkuma M."/>
            <person name="Sakamoto M."/>
        </authorList>
    </citation>
    <scope>NUCLEOTIDE SEQUENCE [LARGE SCALE GENOMIC DNA]</scope>
    <source>
        <strain evidence="5 6">12EGH17</strain>
    </source>
</reference>
<protein>
    <recommendedName>
        <fullName evidence="4">HTH araC/xylS-type domain-containing protein</fullName>
    </recommendedName>
</protein>
<dbReference type="InterPro" id="IPR018060">
    <property type="entry name" value="HTH_AraC"/>
</dbReference>
<dbReference type="InterPro" id="IPR011051">
    <property type="entry name" value="RmlC_Cupin_sf"/>
</dbReference>
<dbReference type="EMBL" id="BSBO01000005">
    <property type="protein sequence ID" value="GLG03489.1"/>
    <property type="molecule type" value="Genomic_DNA"/>
</dbReference>
<dbReference type="InterPro" id="IPR020449">
    <property type="entry name" value="Tscrpt_reg_AraC-type_HTH"/>
</dbReference>
<dbReference type="InterPro" id="IPR009057">
    <property type="entry name" value="Homeodomain-like_sf"/>
</dbReference>
<dbReference type="PANTHER" id="PTHR43280">
    <property type="entry name" value="ARAC-FAMILY TRANSCRIPTIONAL REGULATOR"/>
    <property type="match status" value="1"/>
</dbReference>
<dbReference type="InterPro" id="IPR018062">
    <property type="entry name" value="HTH_AraC-typ_CS"/>
</dbReference>
<evidence type="ECO:0000313" key="5">
    <source>
        <dbReference type="EMBL" id="GLG03489.1"/>
    </source>
</evidence>
<keyword evidence="6" id="KW-1185">Reference proteome</keyword>
<dbReference type="AlphaFoldDB" id="A0A9W6FBS5"/>
<dbReference type="PRINTS" id="PR00032">
    <property type="entry name" value="HTHARAC"/>
</dbReference>
<dbReference type="Proteomes" id="UP001145145">
    <property type="component" value="Unassembled WGS sequence"/>
</dbReference>
<keyword evidence="1" id="KW-0805">Transcription regulation</keyword>
<evidence type="ECO:0000259" key="4">
    <source>
        <dbReference type="PROSITE" id="PS01124"/>
    </source>
</evidence>
<gene>
    <name evidence="5" type="ORF">Selli1_06630</name>
</gene>
<keyword evidence="2" id="KW-0238">DNA-binding</keyword>
<sequence>MIIRKAMDAMTYKGISFRKELLIDQLFSLHYFEYMSTFSFPGESHNFWEFVCVDKGEVTIGAGDQIYTLKKGDIAFHEPNEFHWVKANGSIAPNLIVISFSSKSPIMNFFRKKILRTDDFARSLLARIITEAGNFLEGRLDDPYQTVLRPKSSQPPASGQLIQLYLEELMIYFYRKYSDLSTPAEEKPDKPDKTMKENIDTEVFNRVVAYLGQHLSGRVTIETICKDNLIGRSQLQKIFSKKSGLGIIEYFSNMKIEAAKELIRTEQMNFTQISEKLGYTSIHYFSRQFKKVTGMTPSEYASSIKAMADRSHRPQPDQDSE</sequence>
<dbReference type="GO" id="GO:0003700">
    <property type="term" value="F:DNA-binding transcription factor activity"/>
    <property type="evidence" value="ECO:0007669"/>
    <property type="project" value="InterPro"/>
</dbReference>
<name>A0A9W6FBS5_9FIRM</name>
<evidence type="ECO:0000256" key="3">
    <source>
        <dbReference type="ARBA" id="ARBA00023163"/>
    </source>
</evidence>
<proteinExistence type="predicted"/>
<dbReference type="Gene3D" id="1.10.10.60">
    <property type="entry name" value="Homeodomain-like"/>
    <property type="match status" value="1"/>
</dbReference>
<accession>A0A9W6FBS5</accession>
<dbReference type="InterPro" id="IPR003313">
    <property type="entry name" value="AraC-bd"/>
</dbReference>
<evidence type="ECO:0000313" key="6">
    <source>
        <dbReference type="Proteomes" id="UP001145145"/>
    </source>
</evidence>
<dbReference type="Gene3D" id="2.60.120.10">
    <property type="entry name" value="Jelly Rolls"/>
    <property type="match status" value="1"/>
</dbReference>
<feature type="domain" description="HTH araC/xylS-type" evidence="4">
    <location>
        <begin position="205"/>
        <end position="303"/>
    </location>
</feature>
<dbReference type="GO" id="GO:0043565">
    <property type="term" value="F:sequence-specific DNA binding"/>
    <property type="evidence" value="ECO:0007669"/>
    <property type="project" value="InterPro"/>
</dbReference>
<dbReference type="PROSITE" id="PS00041">
    <property type="entry name" value="HTH_ARAC_FAMILY_1"/>
    <property type="match status" value="1"/>
</dbReference>